<organism evidence="1 2">
    <name type="scientific">Bacterioplanoides pacificum</name>
    <dbReference type="NCBI Taxonomy" id="1171596"/>
    <lineage>
        <taxon>Bacteria</taxon>
        <taxon>Pseudomonadati</taxon>
        <taxon>Pseudomonadota</taxon>
        <taxon>Gammaproteobacteria</taxon>
        <taxon>Oceanospirillales</taxon>
        <taxon>Oceanospirillaceae</taxon>
        <taxon>Bacterioplanoides</taxon>
    </lineage>
</organism>
<sequence length="94" mass="10765">MSAEKLSLIQPLIDHLLARGDIHEWRTSLADHGVLSLEETMALDEMACRAAFKVMKTTQLMYATTRELLDELEKQHVTWSVNLQDDFQQGAICY</sequence>
<evidence type="ECO:0000313" key="1">
    <source>
        <dbReference type="EMBL" id="MFC3679645.1"/>
    </source>
</evidence>
<gene>
    <name evidence="1" type="ORF">ACFOMG_05900</name>
</gene>
<keyword evidence="2" id="KW-1185">Reference proteome</keyword>
<accession>A0ABV7VQQ6</accession>
<dbReference type="EMBL" id="JBHRYB010000005">
    <property type="protein sequence ID" value="MFC3679645.1"/>
    <property type="molecule type" value="Genomic_DNA"/>
</dbReference>
<dbReference type="RefSeq" id="WP_376865390.1">
    <property type="nucleotide sequence ID" value="NZ_JBHRYB010000005.1"/>
</dbReference>
<proteinExistence type="predicted"/>
<reference evidence="2" key="1">
    <citation type="journal article" date="2019" name="Int. J. Syst. Evol. Microbiol.">
        <title>The Global Catalogue of Microorganisms (GCM) 10K type strain sequencing project: providing services to taxonomists for standard genome sequencing and annotation.</title>
        <authorList>
            <consortium name="The Broad Institute Genomics Platform"/>
            <consortium name="The Broad Institute Genome Sequencing Center for Infectious Disease"/>
            <person name="Wu L."/>
            <person name="Ma J."/>
        </authorList>
    </citation>
    <scope>NUCLEOTIDE SEQUENCE [LARGE SCALE GENOMIC DNA]</scope>
    <source>
        <strain evidence="2">KCTC 42424</strain>
    </source>
</reference>
<protein>
    <submittedName>
        <fullName evidence="1">Uncharacterized protein</fullName>
    </submittedName>
</protein>
<dbReference type="Proteomes" id="UP001595722">
    <property type="component" value="Unassembled WGS sequence"/>
</dbReference>
<comment type="caution">
    <text evidence="1">The sequence shown here is derived from an EMBL/GenBank/DDBJ whole genome shotgun (WGS) entry which is preliminary data.</text>
</comment>
<name>A0ABV7VQQ6_9GAMM</name>
<evidence type="ECO:0000313" key="2">
    <source>
        <dbReference type="Proteomes" id="UP001595722"/>
    </source>
</evidence>